<evidence type="ECO:0000313" key="4">
    <source>
        <dbReference type="Proteomes" id="UP000050640"/>
    </source>
</evidence>
<sequence>FFFSGPVRPIIGGLVSLAQDGFNPSSSSYINKLLSYANQYPSTSPPIAITNNNYLPKQGYLLPTNGIPLPSPIKPIVINHGRQEGIYSRCQAANCYAPSLAYLQKAGYNRPCPTYLYPCEASKSNPCFAACPQEGTVSHNSMLKTASLTDEWPRKYVNKEKQSSEPEPENVSHGPAISQSTTVQSTTSMIVSWSEWSPQTPCSVTCGIGVSVRKRFCSVDGQCTGESVKEELCSNGPCPEWKPWSEWTKCSRNCGGGERSRSRVCTLSRQCNGPSVSIEACNVENCAQWSAWSKWETCSVTCGNGQHIRRRQCIGGYSCIGETFEKKVCKQSSCPSWSTWEPWSTCSVSCGNGHKHRTRICYGNNDCLGDSEEHEVCTRDSCPEWTDWSSWTQCTETCGTKGSKLRISEHCRTCMKNNMISSVCDGPAQDQMPCRGLPECPSWTPWSSWSICSVSCGHGQQNRLFTNSLLQRSCLPIHLKCAGAEQEFRFCQESVCPYWGEWSSWSICSVTCGFGIRERRRKCMRDDITKAITKEGFFPEVSPEDITQIEATMKNNKQELIPLYKNYLSVNDQSVIRMFSNRLQGSNNILASSVPKDISMVGNVGDNNDCRGNPVERERCDAGRCCKLTEWATWTACTVTCGGGTRERHRTCSSQIDAPRTYDLNRFSNYSKVIRKHAETGFQPIVPVKRLESLMRTRRRPENIYNFELREQDEFARKDESLCRCDGELREEDRCAQIPCPEISSPLPKCGWTEWCSCLGSCNQGNQIRTRYCIDGIPASDHTLNNNISKNPCNVSECSIGHESWQSPAIATQNTAFRPYPTQSDFRNLSQYHCRQMKSTARDNIDTECLWTSWNSDTSCLEDSKRRTRACIGFSAKIKCDCGGKLVEQVECSCPQMEMTRGNERIGDASAKFIPPPWRDPVMAEERMTAYRNNFSMDSCSWSQWGVWSACSETCGTGKTIRKRTCPCRSCRSGESMEVRSCQLVSC</sequence>
<evidence type="ECO:0000256" key="1">
    <source>
        <dbReference type="ARBA" id="ARBA00022737"/>
    </source>
</evidence>
<feature type="region of interest" description="Disordered" evidence="3">
    <location>
        <begin position="158"/>
        <end position="181"/>
    </location>
</feature>
<dbReference type="STRING" id="1147741.A0A0R3RI91"/>
<reference evidence="5" key="1">
    <citation type="submission" date="2017-02" db="UniProtKB">
        <authorList>
            <consortium name="WormBaseParasite"/>
        </authorList>
    </citation>
    <scope>IDENTIFICATION</scope>
</reference>
<dbReference type="InterPro" id="IPR036383">
    <property type="entry name" value="TSP1_rpt_sf"/>
</dbReference>
<dbReference type="Proteomes" id="UP000050640">
    <property type="component" value="Unplaced"/>
</dbReference>
<dbReference type="SUPFAM" id="SSF82895">
    <property type="entry name" value="TSP-1 type 1 repeat"/>
    <property type="match status" value="8"/>
</dbReference>
<dbReference type="PROSITE" id="PS50092">
    <property type="entry name" value="TSP1"/>
    <property type="match status" value="8"/>
</dbReference>
<keyword evidence="4" id="KW-1185">Reference proteome</keyword>
<dbReference type="AlphaFoldDB" id="A0A0R3RI91"/>
<dbReference type="InterPro" id="IPR000884">
    <property type="entry name" value="TSP1_rpt"/>
</dbReference>
<evidence type="ECO:0000313" key="5">
    <source>
        <dbReference type="WBParaSite" id="EEL_0000119801-mRNA-1"/>
    </source>
</evidence>
<keyword evidence="2" id="KW-1015">Disulfide bond</keyword>
<dbReference type="PANTHER" id="PTHR22906">
    <property type="entry name" value="PROPERDIN"/>
    <property type="match status" value="1"/>
</dbReference>
<dbReference type="PANTHER" id="PTHR22906:SF21">
    <property type="entry name" value="SEMA DOMAIN-CONTAINING PROTEIN"/>
    <property type="match status" value="1"/>
</dbReference>
<accession>A0A0R3RI91</accession>
<dbReference type="InterPro" id="IPR052065">
    <property type="entry name" value="Compl_asym_regulator"/>
</dbReference>
<dbReference type="SMART" id="SM00209">
    <property type="entry name" value="TSP1"/>
    <property type="match status" value="10"/>
</dbReference>
<name>A0A0R3RI91_9BILA</name>
<evidence type="ECO:0000256" key="2">
    <source>
        <dbReference type="ARBA" id="ARBA00023157"/>
    </source>
</evidence>
<dbReference type="Pfam" id="PF00090">
    <property type="entry name" value="TSP_1"/>
    <property type="match status" value="10"/>
</dbReference>
<organism evidence="4 5">
    <name type="scientific">Elaeophora elaphi</name>
    <dbReference type="NCBI Taxonomy" id="1147741"/>
    <lineage>
        <taxon>Eukaryota</taxon>
        <taxon>Metazoa</taxon>
        <taxon>Ecdysozoa</taxon>
        <taxon>Nematoda</taxon>
        <taxon>Chromadorea</taxon>
        <taxon>Rhabditida</taxon>
        <taxon>Spirurina</taxon>
        <taxon>Spiruromorpha</taxon>
        <taxon>Filarioidea</taxon>
        <taxon>Onchocercidae</taxon>
        <taxon>Elaeophora</taxon>
    </lineage>
</organism>
<evidence type="ECO:0000256" key="3">
    <source>
        <dbReference type="SAM" id="MobiDB-lite"/>
    </source>
</evidence>
<protein>
    <submittedName>
        <fullName evidence="5">Semaphorin-5A</fullName>
    </submittedName>
</protein>
<dbReference type="Gene3D" id="2.20.100.10">
    <property type="entry name" value="Thrombospondin type-1 (TSP1) repeat"/>
    <property type="match status" value="8"/>
</dbReference>
<dbReference type="WBParaSite" id="EEL_0000119801-mRNA-1">
    <property type="protein sequence ID" value="EEL_0000119801-mRNA-1"/>
    <property type="gene ID" value="EEL_0000119801"/>
</dbReference>
<proteinExistence type="predicted"/>
<keyword evidence="1" id="KW-0677">Repeat</keyword>